<dbReference type="PANTHER" id="PTHR36924">
    <property type="entry name" value="ANTITOXIN HIGA-1"/>
    <property type="match status" value="1"/>
</dbReference>
<dbReference type="NCBIfam" id="TIGR02607">
    <property type="entry name" value="antidote_HigA"/>
    <property type="match status" value="1"/>
</dbReference>
<proteinExistence type="predicted"/>
<protein>
    <submittedName>
        <fullName evidence="3">Transcriptional regulator</fullName>
    </submittedName>
</protein>
<evidence type="ECO:0000313" key="3">
    <source>
        <dbReference type="EMBL" id="GFM37716.1"/>
    </source>
</evidence>
<evidence type="ECO:0000259" key="2">
    <source>
        <dbReference type="PROSITE" id="PS50943"/>
    </source>
</evidence>
<dbReference type="Pfam" id="PF01381">
    <property type="entry name" value="HTH_3"/>
    <property type="match status" value="1"/>
</dbReference>
<dbReference type="InterPro" id="IPR013430">
    <property type="entry name" value="Toxin_antidote_HigA"/>
</dbReference>
<evidence type="ECO:0000313" key="4">
    <source>
        <dbReference type="Proteomes" id="UP000503820"/>
    </source>
</evidence>
<sequence length="99" mass="11215">MRIKTHPGEVLREEFMVPFKLSASKLSGYLGVPLSRITEIVNEKRGVTADTAVRLAKFFGNSSEFWINLQVQHDLSKVNSEKQPEIKRIPNCHEVAACF</sequence>
<dbReference type="EMBL" id="BLVP01000009">
    <property type="protein sequence ID" value="GFM37716.1"/>
    <property type="molecule type" value="Genomic_DNA"/>
</dbReference>
<dbReference type="InterPro" id="IPR001387">
    <property type="entry name" value="Cro/C1-type_HTH"/>
</dbReference>
<dbReference type="SMART" id="SM00530">
    <property type="entry name" value="HTH_XRE"/>
    <property type="match status" value="1"/>
</dbReference>
<dbReference type="Proteomes" id="UP000503820">
    <property type="component" value="Unassembled WGS sequence"/>
</dbReference>
<feature type="domain" description="HTH cro/C1-type" evidence="2">
    <location>
        <begin position="20"/>
        <end position="66"/>
    </location>
</feature>
<dbReference type="RefSeq" id="WP_174410355.1">
    <property type="nucleotide sequence ID" value="NZ_BLVP01000009.1"/>
</dbReference>
<gene>
    <name evidence="3" type="ORF">DSM19430T_24000</name>
</gene>
<dbReference type="CDD" id="cd00093">
    <property type="entry name" value="HTH_XRE"/>
    <property type="match status" value="1"/>
</dbReference>
<dbReference type="PANTHER" id="PTHR36924:SF1">
    <property type="entry name" value="ANTITOXIN HIGA-1"/>
    <property type="match status" value="1"/>
</dbReference>
<reference evidence="3 4" key="1">
    <citation type="submission" date="2020-05" db="EMBL/GenBank/DDBJ databases">
        <title>Draft genome sequence of Desulfovibrio psychrotolerans JS1T.</title>
        <authorList>
            <person name="Ueno A."/>
            <person name="Tamazawa S."/>
            <person name="Tamamura S."/>
            <person name="Murakami T."/>
            <person name="Kiyama T."/>
            <person name="Inomata H."/>
            <person name="Amano Y."/>
            <person name="Miyakawa K."/>
            <person name="Tamaki H."/>
            <person name="Naganuma T."/>
            <person name="Kaneko K."/>
        </authorList>
    </citation>
    <scope>NUCLEOTIDE SEQUENCE [LARGE SCALE GENOMIC DNA]</scope>
    <source>
        <strain evidence="3 4">JS1</strain>
    </source>
</reference>
<accession>A0A7J0BVH3</accession>
<organism evidence="3 4">
    <name type="scientific">Desulfovibrio psychrotolerans</name>
    <dbReference type="NCBI Taxonomy" id="415242"/>
    <lineage>
        <taxon>Bacteria</taxon>
        <taxon>Pseudomonadati</taxon>
        <taxon>Thermodesulfobacteriota</taxon>
        <taxon>Desulfovibrionia</taxon>
        <taxon>Desulfovibrionales</taxon>
        <taxon>Desulfovibrionaceae</taxon>
        <taxon>Desulfovibrio</taxon>
    </lineage>
</organism>
<dbReference type="SUPFAM" id="SSF47413">
    <property type="entry name" value="lambda repressor-like DNA-binding domains"/>
    <property type="match status" value="1"/>
</dbReference>
<keyword evidence="1" id="KW-0238">DNA-binding</keyword>
<dbReference type="PROSITE" id="PS50943">
    <property type="entry name" value="HTH_CROC1"/>
    <property type="match status" value="1"/>
</dbReference>
<comment type="caution">
    <text evidence="3">The sequence shown here is derived from an EMBL/GenBank/DDBJ whole genome shotgun (WGS) entry which is preliminary data.</text>
</comment>
<name>A0A7J0BVH3_9BACT</name>
<dbReference type="GO" id="GO:0003677">
    <property type="term" value="F:DNA binding"/>
    <property type="evidence" value="ECO:0007669"/>
    <property type="project" value="UniProtKB-KW"/>
</dbReference>
<dbReference type="AlphaFoldDB" id="A0A7J0BVH3"/>
<keyword evidence="4" id="KW-1185">Reference proteome</keyword>
<dbReference type="Gene3D" id="1.10.260.40">
    <property type="entry name" value="lambda repressor-like DNA-binding domains"/>
    <property type="match status" value="1"/>
</dbReference>
<dbReference type="InterPro" id="IPR010982">
    <property type="entry name" value="Lambda_DNA-bd_dom_sf"/>
</dbReference>
<evidence type="ECO:0000256" key="1">
    <source>
        <dbReference type="ARBA" id="ARBA00023125"/>
    </source>
</evidence>